<gene>
    <name evidence="8" type="ORF">FVE85_9690</name>
</gene>
<dbReference type="GO" id="GO:0015179">
    <property type="term" value="F:L-amino acid transmembrane transporter activity"/>
    <property type="evidence" value="ECO:0007669"/>
    <property type="project" value="TreeGrafter"/>
</dbReference>
<feature type="transmembrane region" description="Helical" evidence="6">
    <location>
        <begin position="260"/>
        <end position="280"/>
    </location>
</feature>
<evidence type="ECO:0000256" key="6">
    <source>
        <dbReference type="SAM" id="Phobius"/>
    </source>
</evidence>
<dbReference type="InterPro" id="IPR013057">
    <property type="entry name" value="AA_transpt_TM"/>
</dbReference>
<evidence type="ECO:0000313" key="9">
    <source>
        <dbReference type="Proteomes" id="UP000324585"/>
    </source>
</evidence>
<feature type="transmembrane region" description="Helical" evidence="6">
    <location>
        <begin position="429"/>
        <end position="452"/>
    </location>
</feature>
<dbReference type="OrthoDB" id="1684102at2759"/>
<feature type="transmembrane region" description="Helical" evidence="6">
    <location>
        <begin position="493"/>
        <end position="512"/>
    </location>
</feature>
<keyword evidence="2 6" id="KW-0812">Transmembrane</keyword>
<proteinExistence type="predicted"/>
<comment type="caution">
    <text evidence="8">The sequence shown here is derived from an EMBL/GenBank/DDBJ whole genome shotgun (WGS) entry which is preliminary data.</text>
</comment>
<feature type="transmembrane region" description="Helical" evidence="6">
    <location>
        <begin position="292"/>
        <end position="311"/>
    </location>
</feature>
<feature type="domain" description="Amino acid transporter transmembrane" evidence="7">
    <location>
        <begin position="177"/>
        <end position="535"/>
    </location>
</feature>
<feature type="transmembrane region" description="Helical" evidence="6">
    <location>
        <begin position="360"/>
        <end position="380"/>
    </location>
</feature>
<sequence>MAGLCASLRGATESCACVVRVCAGLGVAQHRSGQGIDAANPLEWAVHVRVLNTEDVEQRPGPDTDEMESDVSQGGRGEKNVSGHKDLRAETQPLVMSVRGNGRSERSFVAGPGIGVGLAIHPGPHAHDNVHLAVNHSVFDAEREQASEPFLGSNVEVHVLAVEGGGVVELHREKDLSIPAAVVNVVKLTLGAGSFAIPWCFQQSGLAAGCAGILGMALFTYVSVGFLLSAKDALLEKGIQEDRITYASIASHALGPNWSILVQLATSFSCLFACAGYVAFISGILEDYVDALSLRGACMLLVPILTLLSWIRTWKHVSLWSALGNLAFGLTMLAVVSDVLSKTYLIRPLTQYPLVQWRTLPLLFGPVTFLFCFPYCIIPIESEMRVREHFRTYVMPISLGICGLLNVAFGLVCYMVYQDTTRDNVVRNLTQGPLVAVVSVGLAVDLLFTYALMLAPPREYLEEYVLAWFVTNRDTSQDMATNQVKHETIVRNVVRFLLVLLTVGIAVVIPSFAGITGLVGSFSDTLMSGVLPPLMLAGELSAMSSRKRLLQGVTLLGSLWMLFITSSSVQNLFV</sequence>
<evidence type="ECO:0000256" key="1">
    <source>
        <dbReference type="ARBA" id="ARBA00004141"/>
    </source>
</evidence>
<protein>
    <submittedName>
        <fullName evidence="8">Amino acid transporter ANT1</fullName>
    </submittedName>
</protein>
<feature type="transmembrane region" description="Helical" evidence="6">
    <location>
        <begin position="318"/>
        <end position="340"/>
    </location>
</feature>
<feature type="transmembrane region" description="Helical" evidence="6">
    <location>
        <begin position="206"/>
        <end position="228"/>
    </location>
</feature>
<evidence type="ECO:0000256" key="3">
    <source>
        <dbReference type="ARBA" id="ARBA00022989"/>
    </source>
</evidence>
<keyword evidence="9" id="KW-1185">Reference proteome</keyword>
<accession>A0A5J4YLW1</accession>
<feature type="transmembrane region" description="Helical" evidence="6">
    <location>
        <begin position="549"/>
        <end position="569"/>
    </location>
</feature>
<evidence type="ECO:0000313" key="8">
    <source>
        <dbReference type="EMBL" id="KAA8491643.1"/>
    </source>
</evidence>
<dbReference type="PANTHER" id="PTHR22950:SF349">
    <property type="entry name" value="AMINO ACID TRANSPORTER TRANSMEMBRANE DOMAIN-CONTAINING PROTEIN"/>
    <property type="match status" value="1"/>
</dbReference>
<feature type="transmembrane region" description="Helical" evidence="6">
    <location>
        <begin position="392"/>
        <end position="417"/>
    </location>
</feature>
<evidence type="ECO:0000256" key="4">
    <source>
        <dbReference type="ARBA" id="ARBA00023136"/>
    </source>
</evidence>
<dbReference type="Pfam" id="PF01490">
    <property type="entry name" value="Aa_trans"/>
    <property type="match status" value="1"/>
</dbReference>
<dbReference type="EMBL" id="VRMN01000012">
    <property type="protein sequence ID" value="KAA8491643.1"/>
    <property type="molecule type" value="Genomic_DNA"/>
</dbReference>
<reference evidence="9" key="1">
    <citation type="journal article" date="2019" name="Nat. Commun.">
        <title>Expansion of phycobilisome linker gene families in mesophilic red algae.</title>
        <authorList>
            <person name="Lee J."/>
            <person name="Kim D."/>
            <person name="Bhattacharya D."/>
            <person name="Yoon H.S."/>
        </authorList>
    </citation>
    <scope>NUCLEOTIDE SEQUENCE [LARGE SCALE GENOMIC DNA]</scope>
    <source>
        <strain evidence="9">CCMP 1328</strain>
    </source>
</reference>
<evidence type="ECO:0000256" key="5">
    <source>
        <dbReference type="SAM" id="MobiDB-lite"/>
    </source>
</evidence>
<organism evidence="8 9">
    <name type="scientific">Porphyridium purpureum</name>
    <name type="common">Red alga</name>
    <name type="synonym">Porphyridium cruentum</name>
    <dbReference type="NCBI Taxonomy" id="35688"/>
    <lineage>
        <taxon>Eukaryota</taxon>
        <taxon>Rhodophyta</taxon>
        <taxon>Bangiophyceae</taxon>
        <taxon>Porphyridiales</taxon>
        <taxon>Porphyridiaceae</taxon>
        <taxon>Porphyridium</taxon>
    </lineage>
</organism>
<dbReference type="AlphaFoldDB" id="A0A5J4YLW1"/>
<comment type="subcellular location">
    <subcellularLocation>
        <location evidence="1">Membrane</location>
        <topology evidence="1">Multi-pass membrane protein</topology>
    </subcellularLocation>
</comment>
<keyword evidence="4 6" id="KW-0472">Membrane</keyword>
<evidence type="ECO:0000259" key="7">
    <source>
        <dbReference type="Pfam" id="PF01490"/>
    </source>
</evidence>
<dbReference type="PANTHER" id="PTHR22950">
    <property type="entry name" value="AMINO ACID TRANSPORTER"/>
    <property type="match status" value="1"/>
</dbReference>
<feature type="region of interest" description="Disordered" evidence="5">
    <location>
        <begin position="54"/>
        <end position="86"/>
    </location>
</feature>
<dbReference type="GO" id="GO:0005774">
    <property type="term" value="C:vacuolar membrane"/>
    <property type="evidence" value="ECO:0007669"/>
    <property type="project" value="TreeGrafter"/>
</dbReference>
<feature type="compositionally biased region" description="Basic and acidic residues" evidence="5">
    <location>
        <begin position="76"/>
        <end position="86"/>
    </location>
</feature>
<keyword evidence="3 6" id="KW-1133">Transmembrane helix</keyword>
<dbReference type="Proteomes" id="UP000324585">
    <property type="component" value="Unassembled WGS sequence"/>
</dbReference>
<dbReference type="OMA" id="MYSGLVM"/>
<name>A0A5J4YLW1_PORPP</name>
<evidence type="ECO:0000256" key="2">
    <source>
        <dbReference type="ARBA" id="ARBA00022692"/>
    </source>
</evidence>